<dbReference type="EMBL" id="CAUYUJ010020682">
    <property type="protein sequence ID" value="CAK0899853.1"/>
    <property type="molecule type" value="Genomic_DNA"/>
</dbReference>
<feature type="non-terminal residue" evidence="1">
    <location>
        <position position="1"/>
    </location>
</feature>
<protein>
    <submittedName>
        <fullName evidence="1">Uncharacterized protein</fullName>
    </submittedName>
</protein>
<name>A0ABN9XJ98_9DINO</name>
<sequence length="613" mass="64384">SLQAAALRGLELAALRQTVLSAVPACPPVSLACPPANLSCPVAACPPPICPPPVVNINCPSQEGGSVIVDKRRVVEAGICGWVLGGIAGAAAAGLVARQGDFILIRYDLPGAPLFHERVVTGVGQSVPGLFAALTADGDHFAEETRSDDVAEFRWSGAQGATPPGVGARQVYRFRAMPSDAELEQLKRDGVRRAAGGWPPPAAPGPLVPAGGAAVPAAAPAPAAWQGGEAGVVGRAGAAPPIAAAAPAAWLATEDFRGLRRGERLPDPLPPNAEVHGDVALVPVQGGWVTARLVPAAEIDALVIDDLRVLLAKFSQEGAGRRPFTEAVDLQVADEPEGDGDRSIHEHEVFCRVLEPMISVDQLNAPALQSAELVCRRLRVIEDARAVSPSAPDYSAADENMGWSAHRGGSAVAPALRERAAANLRDKAAVIQGGQEDIPEVDAAAPAVETVLDPIGRDYALDYESRMMLASDEWPRALDSEPPVTPYMDEVLKSDPDACHLFISDLVKANMLGFTFHPKNLATPSFVAKKSGAQRLVWGARVPNRRFRAPPSLSMGASAAYGRLHLPGDRDDAGVDTTRLYSAQVDVRNYFYALGLPTEIGLYFSLPPVSRAA</sequence>
<proteinExistence type="predicted"/>
<dbReference type="Proteomes" id="UP001189429">
    <property type="component" value="Unassembled WGS sequence"/>
</dbReference>
<comment type="caution">
    <text evidence="1">The sequence shown here is derived from an EMBL/GenBank/DDBJ whole genome shotgun (WGS) entry which is preliminary data.</text>
</comment>
<evidence type="ECO:0000313" key="2">
    <source>
        <dbReference type="Proteomes" id="UP001189429"/>
    </source>
</evidence>
<feature type="non-terminal residue" evidence="1">
    <location>
        <position position="613"/>
    </location>
</feature>
<evidence type="ECO:0000313" key="1">
    <source>
        <dbReference type="EMBL" id="CAK0899853.1"/>
    </source>
</evidence>
<keyword evidence="2" id="KW-1185">Reference proteome</keyword>
<accession>A0ABN9XJ98</accession>
<organism evidence="1 2">
    <name type="scientific">Prorocentrum cordatum</name>
    <dbReference type="NCBI Taxonomy" id="2364126"/>
    <lineage>
        <taxon>Eukaryota</taxon>
        <taxon>Sar</taxon>
        <taxon>Alveolata</taxon>
        <taxon>Dinophyceae</taxon>
        <taxon>Prorocentrales</taxon>
        <taxon>Prorocentraceae</taxon>
        <taxon>Prorocentrum</taxon>
    </lineage>
</organism>
<gene>
    <name evidence="1" type="ORF">PCOR1329_LOCUS77285</name>
</gene>
<reference evidence="1" key="1">
    <citation type="submission" date="2023-10" db="EMBL/GenBank/DDBJ databases">
        <authorList>
            <person name="Chen Y."/>
            <person name="Shah S."/>
            <person name="Dougan E. K."/>
            <person name="Thang M."/>
            <person name="Chan C."/>
        </authorList>
    </citation>
    <scope>NUCLEOTIDE SEQUENCE [LARGE SCALE GENOMIC DNA]</scope>
</reference>